<evidence type="ECO:0000313" key="5">
    <source>
        <dbReference type="Proteomes" id="UP000007962"/>
    </source>
</evidence>
<keyword evidence="5" id="KW-1185">Reference proteome</keyword>
<evidence type="ECO:0000256" key="2">
    <source>
        <dbReference type="ARBA" id="ARBA00023315"/>
    </source>
</evidence>
<dbReference type="Proteomes" id="UP000007962">
    <property type="component" value="Chromosome"/>
</dbReference>
<gene>
    <name evidence="4" type="ordered locus">Bcav_0222</name>
</gene>
<dbReference type="STRING" id="471853.Bcav_0222"/>
<dbReference type="PANTHER" id="PTHR43877:SF1">
    <property type="entry name" value="ACETYLTRANSFERASE"/>
    <property type="match status" value="1"/>
</dbReference>
<proteinExistence type="predicted"/>
<accession>C5BVP7</accession>
<dbReference type="Pfam" id="PF00583">
    <property type="entry name" value="Acetyltransf_1"/>
    <property type="match status" value="1"/>
</dbReference>
<dbReference type="SUPFAM" id="SSF55729">
    <property type="entry name" value="Acyl-CoA N-acyltransferases (Nat)"/>
    <property type="match status" value="1"/>
</dbReference>
<protein>
    <submittedName>
        <fullName evidence="4">GCN5-related protein N-acetyltransferase</fullName>
    </submittedName>
</protein>
<sequence length="201" mass="22298">MTPTTRTTSASDVVVRPYTDDDGESWMRCRLLAFAHTQYYDDVRISPALDGPALRIVAEVRGDVVGLLDIEIDAEEHAATIDSVAVLPDHAGRGIASRMLDAALPLLGDGIATLDAWTREDAAANAWYGARGFTERFRYLHVYKGWDDPADGFTTPDGLSRPVTAFLHADIEREAELRERFSRVYVCRQYVRALSAPRARA</sequence>
<dbReference type="PANTHER" id="PTHR43877">
    <property type="entry name" value="AMINOALKYLPHOSPHONATE N-ACETYLTRANSFERASE-RELATED-RELATED"/>
    <property type="match status" value="1"/>
</dbReference>
<evidence type="ECO:0000313" key="4">
    <source>
        <dbReference type="EMBL" id="ACQ78487.1"/>
    </source>
</evidence>
<feature type="domain" description="N-acetyltransferase" evidence="3">
    <location>
        <begin position="13"/>
        <end position="149"/>
    </location>
</feature>
<organism evidence="4 5">
    <name type="scientific">Beutenbergia cavernae (strain ATCC BAA-8 / DSM 12333 / CCUG 43141 / JCM 11478 / NBRC 16432 / NCIMB 13614 / HKI 0122)</name>
    <dbReference type="NCBI Taxonomy" id="471853"/>
    <lineage>
        <taxon>Bacteria</taxon>
        <taxon>Bacillati</taxon>
        <taxon>Actinomycetota</taxon>
        <taxon>Actinomycetes</taxon>
        <taxon>Micrococcales</taxon>
        <taxon>Beutenbergiaceae</taxon>
        <taxon>Beutenbergia</taxon>
    </lineage>
</organism>
<keyword evidence="1 4" id="KW-0808">Transferase</keyword>
<evidence type="ECO:0000259" key="3">
    <source>
        <dbReference type="PROSITE" id="PS51186"/>
    </source>
</evidence>
<dbReference type="KEGG" id="bcv:Bcav_0222"/>
<name>C5BVP7_BEUC1</name>
<dbReference type="AlphaFoldDB" id="C5BVP7"/>
<dbReference type="PROSITE" id="PS51186">
    <property type="entry name" value="GNAT"/>
    <property type="match status" value="1"/>
</dbReference>
<dbReference type="InterPro" id="IPR016181">
    <property type="entry name" value="Acyl_CoA_acyltransferase"/>
</dbReference>
<reference evidence="4 5" key="1">
    <citation type="journal article" date="2009" name="Stand. Genomic Sci.">
        <title>Complete genome sequence of Beutenbergia cavernae type strain (HKI 0122).</title>
        <authorList>
            <person name="Land M."/>
            <person name="Pukall R."/>
            <person name="Abt B."/>
            <person name="Goker M."/>
            <person name="Rohde M."/>
            <person name="Glavina Del Rio T."/>
            <person name="Tice H."/>
            <person name="Copeland A."/>
            <person name="Cheng J.F."/>
            <person name="Lucas S."/>
            <person name="Chen F."/>
            <person name="Nolan M."/>
            <person name="Bruce D."/>
            <person name="Goodwin L."/>
            <person name="Pitluck S."/>
            <person name="Ivanova N."/>
            <person name="Mavromatis K."/>
            <person name="Ovchinnikova G."/>
            <person name="Pati A."/>
            <person name="Chen A."/>
            <person name="Palaniappan K."/>
            <person name="Hauser L."/>
            <person name="Chang Y.J."/>
            <person name="Jefferies C.C."/>
            <person name="Saunders E."/>
            <person name="Brettin T."/>
            <person name="Detter J.C."/>
            <person name="Han C."/>
            <person name="Chain P."/>
            <person name="Bristow J."/>
            <person name="Eisen J.A."/>
            <person name="Markowitz V."/>
            <person name="Hugenholtz P."/>
            <person name="Kyrpides N.C."/>
            <person name="Klenk H.P."/>
            <person name="Lapidus A."/>
        </authorList>
    </citation>
    <scope>NUCLEOTIDE SEQUENCE [LARGE SCALE GENOMIC DNA]</scope>
    <source>
        <strain evidence="5">ATCC BAA-8 / DSM 12333 / NBRC 16432</strain>
    </source>
</reference>
<dbReference type="InterPro" id="IPR000182">
    <property type="entry name" value="GNAT_dom"/>
</dbReference>
<evidence type="ECO:0000256" key="1">
    <source>
        <dbReference type="ARBA" id="ARBA00022679"/>
    </source>
</evidence>
<dbReference type="HOGENOM" id="CLU_119392_0_0_11"/>
<dbReference type="OrthoDB" id="9775595at2"/>
<dbReference type="GO" id="GO:0016747">
    <property type="term" value="F:acyltransferase activity, transferring groups other than amino-acyl groups"/>
    <property type="evidence" value="ECO:0007669"/>
    <property type="project" value="InterPro"/>
</dbReference>
<keyword evidence="2" id="KW-0012">Acyltransferase</keyword>
<dbReference type="EMBL" id="CP001618">
    <property type="protein sequence ID" value="ACQ78487.1"/>
    <property type="molecule type" value="Genomic_DNA"/>
</dbReference>
<dbReference type="RefSeq" id="WP_012725267.1">
    <property type="nucleotide sequence ID" value="NC_012669.1"/>
</dbReference>
<dbReference type="InterPro" id="IPR050832">
    <property type="entry name" value="Bact_Acetyltransf"/>
</dbReference>
<dbReference type="CDD" id="cd04301">
    <property type="entry name" value="NAT_SF"/>
    <property type="match status" value="1"/>
</dbReference>
<dbReference type="Gene3D" id="3.40.630.30">
    <property type="match status" value="1"/>
</dbReference>
<dbReference type="eggNOG" id="COG0456">
    <property type="taxonomic scope" value="Bacteria"/>
</dbReference>